<dbReference type="HOGENOM" id="CLU_1516923_0_0_6"/>
<dbReference type="AlphaFoldDB" id="A8H642"/>
<sequence length="177" mass="19911">MTYTKVVFFAFLLCVTNDALALDSSASGNQREFHVDTQIELDKFYDREIIKFEFVKKNWQLEFDGRNYKFNDISDVLQLETSIGKSDPLNSYSLNLIENSSACYDVNGVATDSKDLVSVSVDGESINKGEGLDSLEFDGVNRVGKYSNFDVELKFAPVSVKDDYCEGMIKMSIELAI</sequence>
<dbReference type="EMBL" id="CP000851">
    <property type="protein sequence ID" value="ABV88029.1"/>
    <property type="molecule type" value="Genomic_DNA"/>
</dbReference>
<keyword evidence="3" id="KW-1185">Reference proteome</keyword>
<evidence type="ECO:0000313" key="3">
    <source>
        <dbReference type="Proteomes" id="UP000002608"/>
    </source>
</evidence>
<dbReference type="KEGG" id="spl:Spea_2709"/>
<name>A8H642_SHEPA</name>
<reference evidence="2 3" key="1">
    <citation type="submission" date="2007-10" db="EMBL/GenBank/DDBJ databases">
        <title>Complete sequence of Shewanella pealeana ATCC 700345.</title>
        <authorList>
            <consortium name="US DOE Joint Genome Institute"/>
            <person name="Copeland A."/>
            <person name="Lucas S."/>
            <person name="Lapidus A."/>
            <person name="Barry K."/>
            <person name="Glavina del Rio T."/>
            <person name="Dalin E."/>
            <person name="Tice H."/>
            <person name="Pitluck S."/>
            <person name="Chertkov O."/>
            <person name="Brettin T."/>
            <person name="Bruce D."/>
            <person name="Detter J.C."/>
            <person name="Han C."/>
            <person name="Schmutz J."/>
            <person name="Larimer F."/>
            <person name="Land M."/>
            <person name="Hauser L."/>
            <person name="Kyrpides N."/>
            <person name="Kim E."/>
            <person name="Zhao J.-S.Z."/>
            <person name="Manno D."/>
            <person name="Hawari J."/>
            <person name="Richardson P."/>
        </authorList>
    </citation>
    <scope>NUCLEOTIDE SEQUENCE [LARGE SCALE GENOMIC DNA]</scope>
    <source>
        <strain evidence="3">ATCC 700345 / ANG-SQ1</strain>
    </source>
</reference>
<protein>
    <submittedName>
        <fullName evidence="2">Uncharacterized protein</fullName>
    </submittedName>
</protein>
<accession>A8H642</accession>
<dbReference type="eggNOG" id="ENOG502ZM3X">
    <property type="taxonomic scope" value="Bacteria"/>
</dbReference>
<dbReference type="Proteomes" id="UP000002608">
    <property type="component" value="Chromosome"/>
</dbReference>
<proteinExistence type="predicted"/>
<feature type="signal peptide" evidence="1">
    <location>
        <begin position="1"/>
        <end position="21"/>
    </location>
</feature>
<keyword evidence="1" id="KW-0732">Signal</keyword>
<gene>
    <name evidence="2" type="ordered locus">Spea_2709</name>
</gene>
<dbReference type="RefSeq" id="WP_012155935.1">
    <property type="nucleotide sequence ID" value="NC_009901.1"/>
</dbReference>
<feature type="chain" id="PRO_5002720719" evidence="1">
    <location>
        <begin position="22"/>
        <end position="177"/>
    </location>
</feature>
<dbReference type="OrthoDB" id="6261006at2"/>
<evidence type="ECO:0000256" key="1">
    <source>
        <dbReference type="SAM" id="SignalP"/>
    </source>
</evidence>
<dbReference type="STRING" id="398579.Spea_2709"/>
<evidence type="ECO:0000313" key="2">
    <source>
        <dbReference type="EMBL" id="ABV88029.1"/>
    </source>
</evidence>
<organism evidence="2 3">
    <name type="scientific">Shewanella pealeana (strain ATCC 700345 / ANG-SQ1)</name>
    <dbReference type="NCBI Taxonomy" id="398579"/>
    <lineage>
        <taxon>Bacteria</taxon>
        <taxon>Pseudomonadati</taxon>
        <taxon>Pseudomonadota</taxon>
        <taxon>Gammaproteobacteria</taxon>
        <taxon>Alteromonadales</taxon>
        <taxon>Shewanellaceae</taxon>
        <taxon>Shewanella</taxon>
    </lineage>
</organism>